<keyword evidence="2" id="KW-1185">Reference proteome</keyword>
<organism evidence="1 2">
    <name type="scientific">Tagetes erecta</name>
    <name type="common">African marigold</name>
    <dbReference type="NCBI Taxonomy" id="13708"/>
    <lineage>
        <taxon>Eukaryota</taxon>
        <taxon>Viridiplantae</taxon>
        <taxon>Streptophyta</taxon>
        <taxon>Embryophyta</taxon>
        <taxon>Tracheophyta</taxon>
        <taxon>Spermatophyta</taxon>
        <taxon>Magnoliopsida</taxon>
        <taxon>eudicotyledons</taxon>
        <taxon>Gunneridae</taxon>
        <taxon>Pentapetalae</taxon>
        <taxon>asterids</taxon>
        <taxon>campanulids</taxon>
        <taxon>Asterales</taxon>
        <taxon>Asteraceae</taxon>
        <taxon>Asteroideae</taxon>
        <taxon>Heliantheae alliance</taxon>
        <taxon>Tageteae</taxon>
        <taxon>Tagetes</taxon>
    </lineage>
</organism>
<gene>
    <name evidence="1" type="ORF">QVD17_05975</name>
</gene>
<accession>A0AAD8LCY6</accession>
<dbReference type="EMBL" id="JAUHHV010000001">
    <property type="protein sequence ID" value="KAK1440150.1"/>
    <property type="molecule type" value="Genomic_DNA"/>
</dbReference>
<name>A0AAD8LCY6_TARER</name>
<sequence length="78" mass="9387">MMLNHHHHPPPPFLLLNFPTNFTSWPQFTYSNRLYTLFDVNYNNSNVLHRNIENPEVNIHITTKEIKQIATYHQLPKF</sequence>
<evidence type="ECO:0000313" key="2">
    <source>
        <dbReference type="Proteomes" id="UP001229421"/>
    </source>
</evidence>
<evidence type="ECO:0000313" key="1">
    <source>
        <dbReference type="EMBL" id="KAK1440150.1"/>
    </source>
</evidence>
<dbReference type="Proteomes" id="UP001229421">
    <property type="component" value="Unassembled WGS sequence"/>
</dbReference>
<dbReference type="AlphaFoldDB" id="A0AAD8LCY6"/>
<protein>
    <submittedName>
        <fullName evidence="1">Uncharacterized protein</fullName>
    </submittedName>
</protein>
<comment type="caution">
    <text evidence="1">The sequence shown here is derived from an EMBL/GenBank/DDBJ whole genome shotgun (WGS) entry which is preliminary data.</text>
</comment>
<reference evidence="1" key="1">
    <citation type="journal article" date="2023" name="bioRxiv">
        <title>Improved chromosome-level genome assembly for marigold (Tagetes erecta).</title>
        <authorList>
            <person name="Jiang F."/>
            <person name="Yuan L."/>
            <person name="Wang S."/>
            <person name="Wang H."/>
            <person name="Xu D."/>
            <person name="Wang A."/>
            <person name="Fan W."/>
        </authorList>
    </citation>
    <scope>NUCLEOTIDE SEQUENCE</scope>
    <source>
        <strain evidence="1">WSJ</strain>
        <tissue evidence="1">Leaf</tissue>
    </source>
</reference>
<proteinExistence type="predicted"/>